<proteinExistence type="predicted"/>
<evidence type="ECO:0000259" key="1">
    <source>
        <dbReference type="PROSITE" id="PS51462"/>
    </source>
</evidence>
<protein>
    <submittedName>
        <fullName evidence="2">NUDIX hydrolase</fullName>
    </submittedName>
</protein>
<dbReference type="GO" id="GO:0016787">
    <property type="term" value="F:hydrolase activity"/>
    <property type="evidence" value="ECO:0007669"/>
    <property type="project" value="UniProtKB-KW"/>
</dbReference>
<evidence type="ECO:0000313" key="2">
    <source>
        <dbReference type="EMBL" id="EKD29833.1"/>
    </source>
</evidence>
<dbReference type="InterPro" id="IPR015797">
    <property type="entry name" value="NUDIX_hydrolase-like_dom_sf"/>
</dbReference>
<keyword evidence="2" id="KW-0378">Hydrolase</keyword>
<dbReference type="Gene3D" id="3.90.79.10">
    <property type="entry name" value="Nucleoside Triphosphate Pyrophosphohydrolase"/>
    <property type="match status" value="1"/>
</dbReference>
<dbReference type="Pfam" id="PF00293">
    <property type="entry name" value="NUDIX"/>
    <property type="match status" value="1"/>
</dbReference>
<name>K1YBY4_9BACT</name>
<dbReference type="InterPro" id="IPR000086">
    <property type="entry name" value="NUDIX_hydrolase_dom"/>
</dbReference>
<dbReference type="CDD" id="cd03424">
    <property type="entry name" value="NUDIX_ADPRase_Nudt5_UGPPase_Nudt14"/>
    <property type="match status" value="1"/>
</dbReference>
<reference evidence="2" key="1">
    <citation type="journal article" date="2012" name="Science">
        <title>Fermentation, hydrogen, and sulfur metabolism in multiple uncultivated bacterial phyla.</title>
        <authorList>
            <person name="Wrighton K.C."/>
            <person name="Thomas B.C."/>
            <person name="Sharon I."/>
            <person name="Miller C.S."/>
            <person name="Castelle C.J."/>
            <person name="VerBerkmoes N.C."/>
            <person name="Wilkins M.J."/>
            <person name="Hettich R.L."/>
            <person name="Lipton M.S."/>
            <person name="Williams K.H."/>
            <person name="Long P.E."/>
            <person name="Banfield J.F."/>
        </authorList>
    </citation>
    <scope>NUCLEOTIDE SEQUENCE [LARGE SCALE GENOMIC DNA]</scope>
</reference>
<gene>
    <name evidence="2" type="ORF">ACD_78C00251G0002</name>
</gene>
<feature type="domain" description="Nudix hydrolase" evidence="1">
    <location>
        <begin position="37"/>
        <end position="165"/>
    </location>
</feature>
<comment type="caution">
    <text evidence="2">The sequence shown here is derived from an EMBL/GenBank/DDBJ whole genome shotgun (WGS) entry which is preliminary data.</text>
</comment>
<dbReference type="AlphaFoldDB" id="K1YBY4"/>
<dbReference type="EMBL" id="AMFJ01034251">
    <property type="protein sequence ID" value="EKD29833.1"/>
    <property type="molecule type" value="Genomic_DNA"/>
</dbReference>
<sequence>MKIPDSAERVFEGKTFDVYQWEQEMFDGSTKIFEKLKRNHSVDIVAVSEDGDICIIEEEQPGRAPFLGLVWWSCEDGEEPVETAKRELLEETGLVSEDWQLFKSHTPSSRIDYMSHMFIARNCKKIRDQHLDPGGEKIKIRTVKWDEFLDIVADPKFRVQEFAVEVLRYVYLWREGELKSKILQ</sequence>
<organism evidence="2">
    <name type="scientific">uncultured bacterium</name>
    <name type="common">gcode 4</name>
    <dbReference type="NCBI Taxonomy" id="1234023"/>
    <lineage>
        <taxon>Bacteria</taxon>
        <taxon>environmental samples</taxon>
    </lineage>
</organism>
<dbReference type="SUPFAM" id="SSF55811">
    <property type="entry name" value="Nudix"/>
    <property type="match status" value="1"/>
</dbReference>
<dbReference type="PROSITE" id="PS51462">
    <property type="entry name" value="NUDIX"/>
    <property type="match status" value="1"/>
</dbReference>
<accession>K1YBY4</accession>